<name>A0A6N4DQY5_9GAMM</name>
<organism evidence="1 2">
    <name type="scientific">Candidatus Sedimenticola endophacoides</name>
    <dbReference type="NCBI Taxonomy" id="2548426"/>
    <lineage>
        <taxon>Bacteria</taxon>
        <taxon>Pseudomonadati</taxon>
        <taxon>Pseudomonadota</taxon>
        <taxon>Gammaproteobacteria</taxon>
        <taxon>Chromatiales</taxon>
        <taxon>Sedimenticolaceae</taxon>
        <taxon>Sedimenticola</taxon>
    </lineage>
</organism>
<dbReference type="Proteomes" id="UP000250928">
    <property type="component" value="Unassembled WGS sequence"/>
</dbReference>
<reference evidence="1 2" key="1">
    <citation type="submission" date="2018-01" db="EMBL/GenBank/DDBJ databases">
        <title>Novel co-symbiosis in the lucinid bivalve Phacoides pectinatus.</title>
        <authorList>
            <person name="Lim S.J."/>
            <person name="Davis B.G."/>
            <person name="Gill D.E."/>
            <person name="Engel A.S."/>
            <person name="Anderson L.C."/>
            <person name="Campbell B.J."/>
        </authorList>
    </citation>
    <scope>NUCLEOTIDE SEQUENCE [LARGE SCALE GENOMIC DNA]</scope>
    <source>
        <strain evidence="1">N3_P5</strain>
    </source>
</reference>
<evidence type="ECO:0000313" key="2">
    <source>
        <dbReference type="Proteomes" id="UP000250928"/>
    </source>
</evidence>
<accession>A0A6N4DQY5</accession>
<protein>
    <submittedName>
        <fullName evidence="1">General secretion pathway protein GspA</fullName>
    </submittedName>
</protein>
<evidence type="ECO:0000313" key="1">
    <source>
        <dbReference type="EMBL" id="PUE00799.1"/>
    </source>
</evidence>
<sequence length="116" mass="13084">LSVVLAGDSRLLDKLRRDDLLPLGSRIRTRLAFTHAERDELMACLKHLLDQAGNARLMTAELMQTLCDHAAGNFRILTTMAAELHAVAAEQERTLLDEQLYLEVYANIPAKERKSR</sequence>
<gene>
    <name evidence="1" type="ORF">C3L24_08845</name>
</gene>
<dbReference type="EMBL" id="PQCO01000214">
    <property type="protein sequence ID" value="PUE00799.1"/>
    <property type="molecule type" value="Genomic_DNA"/>
</dbReference>
<comment type="caution">
    <text evidence="1">The sequence shown here is derived from an EMBL/GenBank/DDBJ whole genome shotgun (WGS) entry which is preliminary data.</text>
</comment>
<dbReference type="AlphaFoldDB" id="A0A6N4DQY5"/>
<proteinExistence type="predicted"/>
<feature type="non-terminal residue" evidence="1">
    <location>
        <position position="1"/>
    </location>
</feature>